<dbReference type="UniPathway" id="UPA00664"/>
<dbReference type="EC" id="2.5.1.145" evidence="7"/>
<dbReference type="GO" id="GO:0005886">
    <property type="term" value="C:plasma membrane"/>
    <property type="evidence" value="ECO:0007669"/>
    <property type="project" value="UniProtKB-SubCell"/>
</dbReference>
<dbReference type="InterPro" id="IPR001640">
    <property type="entry name" value="Lgt"/>
</dbReference>
<comment type="catalytic activity">
    <reaction evidence="7">
        <text>L-cysteinyl-[prolipoprotein] + a 1,2-diacyl-sn-glycero-3-phospho-(1'-sn-glycerol) = an S-1,2-diacyl-sn-glyceryl-L-cysteinyl-[prolipoprotein] + sn-glycerol 1-phosphate + H(+)</text>
        <dbReference type="Rhea" id="RHEA:56712"/>
        <dbReference type="Rhea" id="RHEA-COMP:14679"/>
        <dbReference type="Rhea" id="RHEA-COMP:14680"/>
        <dbReference type="ChEBI" id="CHEBI:15378"/>
        <dbReference type="ChEBI" id="CHEBI:29950"/>
        <dbReference type="ChEBI" id="CHEBI:57685"/>
        <dbReference type="ChEBI" id="CHEBI:64716"/>
        <dbReference type="ChEBI" id="CHEBI:140658"/>
        <dbReference type="EC" id="2.5.1.145"/>
    </reaction>
</comment>
<feature type="transmembrane region" description="Helical" evidence="7">
    <location>
        <begin position="253"/>
        <end position="273"/>
    </location>
</feature>
<evidence type="ECO:0000256" key="3">
    <source>
        <dbReference type="ARBA" id="ARBA00022679"/>
    </source>
</evidence>
<name>A0A6M7WNU9_RHILI</name>
<evidence type="ECO:0000256" key="4">
    <source>
        <dbReference type="ARBA" id="ARBA00022692"/>
    </source>
</evidence>
<sequence>MNEYFLLPLASLPFPQINPILIQIGPLAVHWYGIGYIVGILFAWWYAKRLAANPKLWPGGILPMKPEDLDDFIVWAAIGVVLGGRTGYILFYDLARYIAHPLDIFAVWQGGMSFHGGLLGVILAMTLFSIKRGIRTWSLFDVVAAGVPVGLGLVRVANFINSELWGRPTDMPWGIEFPNGGPFTRHPSQLYEAFLEGIVLFLVLRILTHSRLKLKTPRFVGGAFICGYGLSRIFVEFFREPDQQLGYLLGTNWLTMGMILSTPMVLAGIWAMATAKPVPQPQPQAT</sequence>
<protein>
    <recommendedName>
        <fullName evidence="7">Phosphatidylglycerol--prolipoprotein diacylglyceryl transferase</fullName>
        <ecNumber evidence="7">2.5.1.145</ecNumber>
    </recommendedName>
</protein>
<keyword evidence="2 7" id="KW-1003">Cell membrane</keyword>
<dbReference type="GO" id="GO:0042158">
    <property type="term" value="P:lipoprotein biosynthetic process"/>
    <property type="evidence" value="ECO:0007669"/>
    <property type="project" value="UniProtKB-UniRule"/>
</dbReference>
<evidence type="ECO:0000256" key="5">
    <source>
        <dbReference type="ARBA" id="ARBA00022989"/>
    </source>
</evidence>
<evidence type="ECO:0000256" key="6">
    <source>
        <dbReference type="ARBA" id="ARBA00023136"/>
    </source>
</evidence>
<evidence type="ECO:0000313" key="9">
    <source>
        <dbReference type="Proteomes" id="UP000503017"/>
    </source>
</evidence>
<keyword evidence="8" id="KW-0449">Lipoprotein</keyword>
<dbReference type="PANTHER" id="PTHR30589">
    <property type="entry name" value="PROLIPOPROTEIN DIACYLGLYCERYL TRANSFERASE"/>
    <property type="match status" value="1"/>
</dbReference>
<keyword evidence="4 7" id="KW-0812">Transmembrane</keyword>
<gene>
    <name evidence="7" type="primary">lgt</name>
    <name evidence="8" type="ORF">EB235_12850</name>
</gene>
<feature type="transmembrane region" description="Helical" evidence="7">
    <location>
        <begin position="112"/>
        <end position="130"/>
    </location>
</feature>
<dbReference type="GO" id="GO:0008961">
    <property type="term" value="F:phosphatidylglycerol-prolipoprotein diacylglyceryl transferase activity"/>
    <property type="evidence" value="ECO:0007669"/>
    <property type="project" value="UniProtKB-UniRule"/>
</dbReference>
<dbReference type="EMBL" id="CP033367">
    <property type="protein sequence ID" value="QKD02279.1"/>
    <property type="molecule type" value="Genomic_DNA"/>
</dbReference>
<feature type="transmembrane region" description="Helical" evidence="7">
    <location>
        <begin position="72"/>
        <end position="92"/>
    </location>
</feature>
<dbReference type="Pfam" id="PF01790">
    <property type="entry name" value="LGT"/>
    <property type="match status" value="1"/>
</dbReference>
<dbReference type="HAMAP" id="MF_01147">
    <property type="entry name" value="Lgt"/>
    <property type="match status" value="1"/>
</dbReference>
<feature type="binding site" evidence="7">
    <location>
        <position position="155"/>
    </location>
    <ligand>
        <name>a 1,2-diacyl-sn-glycero-3-phospho-(1'-sn-glycerol)</name>
        <dbReference type="ChEBI" id="CHEBI:64716"/>
    </ligand>
</feature>
<dbReference type="PANTHER" id="PTHR30589:SF0">
    <property type="entry name" value="PHOSPHATIDYLGLYCEROL--PROLIPOPROTEIN DIACYLGLYCERYL TRANSFERASE"/>
    <property type="match status" value="1"/>
</dbReference>
<dbReference type="RefSeq" id="WP_027030634.1">
    <property type="nucleotide sequence ID" value="NZ_CP033367.1"/>
</dbReference>
<comment type="subcellular location">
    <subcellularLocation>
        <location evidence="7">Cell membrane</location>
        <topology evidence="7">Multi-pass membrane protein</topology>
    </subcellularLocation>
</comment>
<keyword evidence="5 7" id="KW-1133">Transmembrane helix</keyword>
<keyword evidence="3 7" id="KW-0808">Transferase</keyword>
<dbReference type="Proteomes" id="UP000503017">
    <property type="component" value="Chromosome"/>
</dbReference>
<feature type="transmembrane region" description="Helical" evidence="7">
    <location>
        <begin position="20"/>
        <end position="47"/>
    </location>
</feature>
<feature type="transmembrane region" description="Helical" evidence="7">
    <location>
        <begin position="219"/>
        <end position="238"/>
    </location>
</feature>
<evidence type="ECO:0000256" key="2">
    <source>
        <dbReference type="ARBA" id="ARBA00022475"/>
    </source>
</evidence>
<feature type="transmembrane region" description="Helical" evidence="7">
    <location>
        <begin position="190"/>
        <end position="207"/>
    </location>
</feature>
<evidence type="ECO:0000313" key="8">
    <source>
        <dbReference type="EMBL" id="QKD02279.1"/>
    </source>
</evidence>
<comment type="pathway">
    <text evidence="7">Protein modification; lipoprotein biosynthesis (diacylglyceryl transfer).</text>
</comment>
<dbReference type="NCBIfam" id="TIGR00544">
    <property type="entry name" value="lgt"/>
    <property type="match status" value="1"/>
</dbReference>
<evidence type="ECO:0000256" key="7">
    <source>
        <dbReference type="HAMAP-Rule" id="MF_01147"/>
    </source>
</evidence>
<comment type="function">
    <text evidence="7">Catalyzes the transfer of the diacylglyceryl group from phosphatidylglycerol to the sulfhydryl group of the N-terminal cysteine of a prolipoprotein, the first step in the formation of mature lipoproteins.</text>
</comment>
<proteinExistence type="inferred from homology"/>
<organism evidence="8 9">
    <name type="scientific">Mesorhizobium loti R88b</name>
    <dbReference type="NCBI Taxonomy" id="935548"/>
    <lineage>
        <taxon>Bacteria</taxon>
        <taxon>Pseudomonadati</taxon>
        <taxon>Pseudomonadota</taxon>
        <taxon>Alphaproteobacteria</taxon>
        <taxon>Hyphomicrobiales</taxon>
        <taxon>Phyllobacteriaceae</taxon>
        <taxon>Mesorhizobium</taxon>
    </lineage>
</organism>
<reference evidence="8 9" key="1">
    <citation type="submission" date="2018-10" db="EMBL/GenBank/DDBJ databases">
        <authorList>
            <person name="Perry B.J."/>
            <person name="Sullivan J.T."/>
            <person name="Murphy R.J.T."/>
            <person name="Ramsay J.P."/>
            <person name="Ronson C.W."/>
        </authorList>
    </citation>
    <scope>NUCLEOTIDE SEQUENCE [LARGE SCALE GENOMIC DNA]</scope>
    <source>
        <strain evidence="8 9">R88b</strain>
    </source>
</reference>
<keyword evidence="6 7" id="KW-0472">Membrane</keyword>
<accession>A0A6M7WNU9</accession>
<evidence type="ECO:0000256" key="1">
    <source>
        <dbReference type="ARBA" id="ARBA00007150"/>
    </source>
</evidence>
<dbReference type="AlphaFoldDB" id="A0A6M7WNU9"/>
<comment type="similarity">
    <text evidence="1 7">Belongs to the Lgt family.</text>
</comment>
<feature type="transmembrane region" description="Helical" evidence="7">
    <location>
        <begin position="142"/>
        <end position="160"/>
    </location>
</feature>